<feature type="compositionally biased region" description="Polar residues" evidence="1">
    <location>
        <begin position="603"/>
        <end position="612"/>
    </location>
</feature>
<dbReference type="EMBL" id="JH711575">
    <property type="protein sequence ID" value="EIW84487.1"/>
    <property type="molecule type" value="Genomic_DNA"/>
</dbReference>
<name>A0A5M3MZR5_CONPW</name>
<dbReference type="KEGG" id="cput:CONPUDRAFT_151505"/>
<dbReference type="Proteomes" id="UP000053558">
    <property type="component" value="Unassembled WGS sequence"/>
</dbReference>
<feature type="compositionally biased region" description="Low complexity" evidence="1">
    <location>
        <begin position="187"/>
        <end position="197"/>
    </location>
</feature>
<feature type="region of interest" description="Disordered" evidence="1">
    <location>
        <begin position="601"/>
        <end position="622"/>
    </location>
</feature>
<evidence type="ECO:0000313" key="4">
    <source>
        <dbReference type="Proteomes" id="UP000053558"/>
    </source>
</evidence>
<feature type="compositionally biased region" description="Low complexity" evidence="1">
    <location>
        <begin position="238"/>
        <end position="259"/>
    </location>
</feature>
<comment type="caution">
    <text evidence="3">The sequence shown here is derived from an EMBL/GenBank/DDBJ whole genome shotgun (WGS) entry which is preliminary data.</text>
</comment>
<dbReference type="Pfam" id="PF22936">
    <property type="entry name" value="Pol_BBD"/>
    <property type="match status" value="1"/>
</dbReference>
<feature type="region of interest" description="Disordered" evidence="1">
    <location>
        <begin position="178"/>
        <end position="266"/>
    </location>
</feature>
<feature type="compositionally biased region" description="Low complexity" evidence="1">
    <location>
        <begin position="218"/>
        <end position="229"/>
    </location>
</feature>
<dbReference type="InterPro" id="IPR054722">
    <property type="entry name" value="PolX-like_BBD"/>
</dbReference>
<sequence>MDAAEDEIEQITQLYGSFSPGVADEHNHTLISPLRSPSHDPDAFVNTYRPRYAPQVPPRPSLTPVEEETLLMPPNPRLPTPTEPFIPFTSLFTHPERNGYGAADNTFAALAGAEDPFSPDRYRKDGTQGNQVGYDPLSHRPRDLTPQVVAPAPQIVAPQPQSGATLDQILEMLRAQNVSRTGRAPRSHSVVSSSRASSRVESRASSRSRTPAHHSSRTDSASRASSRSRTPTRRSPRADSASRASSRSRTPTRHSTSAPAAPQTAHMSPEALYEILHRQYGQNQTTAHRVSPPSSPAARTPTAYAHASALPRGTDRVTNPSQYHAVSIGREEMLFLPPRPDKIQATKLELHNAKHIPELSRAAGNWLTWSERIVSFVHSHMMVGFIEGWLTMPNPAENYDGATEWIKANNVILALIREKCTSDERDHIAPAKTAFEAFHMLKGRHEELGPIYMVRLYQRFFDTHFSRAERFETTTKCLRDMSHQIFAMGPPSEDQLFSIGLMHALGREYPTIRNEVATQMNSARHGGHFDSNSVLQRLDVEQAAIDLDGGAVAMATMTGKYAGPTGCGNCKKPHLTENCWAPGGKMAGRREEVLEALRKARGGQSSSTNAPAQSFKPPVAKPTTNVETRHYVPVDMNGQSVLLDSTTGKIYTTTPMVAAATEEAQPEFAGLATDTLTHAQIRDIDGDANLEEYQTFFLSTTPLRTNLNWRSCLRANVLSAISTTPLQQSRPTVVNPDKVPFYLDSGASTHVTSCIKDFYTFSPVDPRPIHGVNGSSIFALGIGTVRLSTGTPVADD</sequence>
<feature type="domain" description="Retrovirus-related Pol polyprotein from transposon TNT 1-94-like beta-barrel" evidence="2">
    <location>
        <begin position="741"/>
        <end position="789"/>
    </location>
</feature>
<protein>
    <recommendedName>
        <fullName evidence="2">Retrovirus-related Pol polyprotein from transposon TNT 1-94-like beta-barrel domain-containing protein</fullName>
    </recommendedName>
</protein>
<keyword evidence="4" id="KW-1185">Reference proteome</keyword>
<evidence type="ECO:0000256" key="1">
    <source>
        <dbReference type="SAM" id="MobiDB-lite"/>
    </source>
</evidence>
<gene>
    <name evidence="3" type="ORF">CONPUDRAFT_151505</name>
</gene>
<feature type="region of interest" description="Disordered" evidence="1">
    <location>
        <begin position="281"/>
        <end position="303"/>
    </location>
</feature>
<dbReference type="AlphaFoldDB" id="A0A5M3MZR5"/>
<dbReference type="OrthoDB" id="2665273at2759"/>
<accession>A0A5M3MZR5</accession>
<feature type="region of interest" description="Disordered" evidence="1">
    <location>
        <begin position="114"/>
        <end position="144"/>
    </location>
</feature>
<organism evidence="3 4">
    <name type="scientific">Coniophora puteana (strain RWD-64-598)</name>
    <name type="common">Brown rot fungus</name>
    <dbReference type="NCBI Taxonomy" id="741705"/>
    <lineage>
        <taxon>Eukaryota</taxon>
        <taxon>Fungi</taxon>
        <taxon>Dikarya</taxon>
        <taxon>Basidiomycota</taxon>
        <taxon>Agaricomycotina</taxon>
        <taxon>Agaricomycetes</taxon>
        <taxon>Agaricomycetidae</taxon>
        <taxon>Boletales</taxon>
        <taxon>Coniophorineae</taxon>
        <taxon>Coniophoraceae</taxon>
        <taxon>Coniophora</taxon>
    </lineage>
</organism>
<dbReference type="RefSeq" id="XP_007766173.1">
    <property type="nucleotide sequence ID" value="XM_007767983.1"/>
</dbReference>
<feature type="region of interest" description="Disordered" evidence="1">
    <location>
        <begin position="16"/>
        <end position="63"/>
    </location>
</feature>
<reference evidence="4" key="1">
    <citation type="journal article" date="2012" name="Science">
        <title>The Paleozoic origin of enzymatic lignin decomposition reconstructed from 31 fungal genomes.</title>
        <authorList>
            <person name="Floudas D."/>
            <person name="Binder M."/>
            <person name="Riley R."/>
            <person name="Barry K."/>
            <person name="Blanchette R.A."/>
            <person name="Henrissat B."/>
            <person name="Martinez A.T."/>
            <person name="Otillar R."/>
            <person name="Spatafora J.W."/>
            <person name="Yadav J.S."/>
            <person name="Aerts A."/>
            <person name="Benoit I."/>
            <person name="Boyd A."/>
            <person name="Carlson A."/>
            <person name="Copeland A."/>
            <person name="Coutinho P.M."/>
            <person name="de Vries R.P."/>
            <person name="Ferreira P."/>
            <person name="Findley K."/>
            <person name="Foster B."/>
            <person name="Gaskell J."/>
            <person name="Glotzer D."/>
            <person name="Gorecki P."/>
            <person name="Heitman J."/>
            <person name="Hesse C."/>
            <person name="Hori C."/>
            <person name="Igarashi K."/>
            <person name="Jurgens J.A."/>
            <person name="Kallen N."/>
            <person name="Kersten P."/>
            <person name="Kohler A."/>
            <person name="Kuees U."/>
            <person name="Kumar T.K.A."/>
            <person name="Kuo A."/>
            <person name="LaButti K."/>
            <person name="Larrondo L.F."/>
            <person name="Lindquist E."/>
            <person name="Ling A."/>
            <person name="Lombard V."/>
            <person name="Lucas S."/>
            <person name="Lundell T."/>
            <person name="Martin R."/>
            <person name="McLaughlin D.J."/>
            <person name="Morgenstern I."/>
            <person name="Morin E."/>
            <person name="Murat C."/>
            <person name="Nagy L.G."/>
            <person name="Nolan M."/>
            <person name="Ohm R.A."/>
            <person name="Patyshakuliyeva A."/>
            <person name="Rokas A."/>
            <person name="Ruiz-Duenas F.J."/>
            <person name="Sabat G."/>
            <person name="Salamov A."/>
            <person name="Samejima M."/>
            <person name="Schmutz J."/>
            <person name="Slot J.C."/>
            <person name="St John F."/>
            <person name="Stenlid J."/>
            <person name="Sun H."/>
            <person name="Sun S."/>
            <person name="Syed K."/>
            <person name="Tsang A."/>
            <person name="Wiebenga A."/>
            <person name="Young D."/>
            <person name="Pisabarro A."/>
            <person name="Eastwood D.C."/>
            <person name="Martin F."/>
            <person name="Cullen D."/>
            <person name="Grigoriev I.V."/>
            <person name="Hibbett D.S."/>
        </authorList>
    </citation>
    <scope>NUCLEOTIDE SEQUENCE [LARGE SCALE GENOMIC DNA]</scope>
    <source>
        <strain evidence="4">RWD-64-598 SS2</strain>
    </source>
</reference>
<dbReference type="Pfam" id="PF14223">
    <property type="entry name" value="Retrotran_gag_2"/>
    <property type="match status" value="1"/>
</dbReference>
<proteinExistence type="predicted"/>
<evidence type="ECO:0000259" key="2">
    <source>
        <dbReference type="Pfam" id="PF22936"/>
    </source>
</evidence>
<evidence type="ECO:0000313" key="3">
    <source>
        <dbReference type="EMBL" id="EIW84487.1"/>
    </source>
</evidence>
<dbReference type="GeneID" id="19202866"/>